<comment type="caution">
    <text evidence="13">The sequence shown here is derived from an EMBL/GenBank/DDBJ whole genome shotgun (WGS) entry which is preliminary data.</text>
</comment>
<name>A0A533Q733_9BACT</name>
<dbReference type="SUPFAM" id="SSF81653">
    <property type="entry name" value="Calcium ATPase, transduction domain A"/>
    <property type="match status" value="1"/>
</dbReference>
<reference evidence="13 14" key="1">
    <citation type="submission" date="2019-04" db="EMBL/GenBank/DDBJ databases">
        <title>Genome of a novel bacterium Candidatus Jettenia ecosi reconstructed from metagenome of an anammox bioreactor.</title>
        <authorList>
            <person name="Mardanov A.V."/>
            <person name="Beletsky A.V."/>
            <person name="Ravin N.V."/>
            <person name="Botchkova E.A."/>
            <person name="Litti Y.V."/>
            <person name="Nozhevnikova A.N."/>
        </authorList>
    </citation>
    <scope>NUCLEOTIDE SEQUENCE [LARGE SCALE GENOMIC DNA]</scope>
    <source>
        <strain evidence="13">J2</strain>
    </source>
</reference>
<dbReference type="PROSITE" id="PS00154">
    <property type="entry name" value="ATPASE_E1_E2"/>
    <property type="match status" value="1"/>
</dbReference>
<keyword evidence="9 11" id="KW-1133">Transmembrane helix</keyword>
<dbReference type="EMBL" id="SULG01000102">
    <property type="protein sequence ID" value="TLD40426.1"/>
    <property type="molecule type" value="Genomic_DNA"/>
</dbReference>
<dbReference type="FunFam" id="2.70.150.10:FF:000016">
    <property type="entry name" value="Calcium-transporting P-type ATPase putative"/>
    <property type="match status" value="1"/>
</dbReference>
<dbReference type="Proteomes" id="UP000319783">
    <property type="component" value="Unassembled WGS sequence"/>
</dbReference>
<feature type="domain" description="Cation-transporting P-type ATPase N-terminal" evidence="12">
    <location>
        <begin position="2"/>
        <end position="75"/>
    </location>
</feature>
<dbReference type="Gene3D" id="3.40.1110.10">
    <property type="entry name" value="Calcium-transporting ATPase, cytoplasmic domain N"/>
    <property type="match status" value="1"/>
</dbReference>
<keyword evidence="6" id="KW-0547">Nucleotide-binding</keyword>
<dbReference type="PRINTS" id="PR00120">
    <property type="entry name" value="HATPASE"/>
</dbReference>
<dbReference type="PANTHER" id="PTHR43294:SF21">
    <property type="entry name" value="CATION TRANSPORTING ATPASE"/>
    <property type="match status" value="1"/>
</dbReference>
<comment type="subcellular location">
    <subcellularLocation>
        <location evidence="1">Cell membrane</location>
        <topology evidence="1">Multi-pass membrane protein</topology>
    </subcellularLocation>
</comment>
<feature type="transmembrane region" description="Helical" evidence="11">
    <location>
        <begin position="861"/>
        <end position="881"/>
    </location>
</feature>
<dbReference type="InterPro" id="IPR004014">
    <property type="entry name" value="ATPase_P-typ_cation-transptr_N"/>
</dbReference>
<feature type="transmembrane region" description="Helical" evidence="11">
    <location>
        <begin position="270"/>
        <end position="296"/>
    </location>
</feature>
<keyword evidence="5" id="KW-0479">Metal-binding</keyword>
<keyword evidence="7" id="KW-0067">ATP-binding</keyword>
<dbReference type="Pfam" id="PF00122">
    <property type="entry name" value="E1-E2_ATPase"/>
    <property type="match status" value="1"/>
</dbReference>
<dbReference type="GO" id="GO:1902600">
    <property type="term" value="P:proton transmembrane transport"/>
    <property type="evidence" value="ECO:0007669"/>
    <property type="project" value="TreeGrafter"/>
</dbReference>
<dbReference type="InterPro" id="IPR006068">
    <property type="entry name" value="ATPase_P-typ_cation-transptr_C"/>
</dbReference>
<dbReference type="Gene3D" id="1.20.1110.10">
    <property type="entry name" value="Calcium-transporting ATPase, transmembrane domain"/>
    <property type="match status" value="1"/>
</dbReference>
<dbReference type="Pfam" id="PF00689">
    <property type="entry name" value="Cation_ATPase_C"/>
    <property type="match status" value="1"/>
</dbReference>
<keyword evidence="10 11" id="KW-0472">Membrane</keyword>
<dbReference type="SUPFAM" id="SSF81660">
    <property type="entry name" value="Metal cation-transporting ATPase, ATP-binding domain N"/>
    <property type="match status" value="1"/>
</dbReference>
<dbReference type="Gene3D" id="3.40.190.10">
    <property type="entry name" value="Periplasmic binding protein-like II"/>
    <property type="match status" value="2"/>
</dbReference>
<dbReference type="Gene3D" id="2.70.150.10">
    <property type="entry name" value="Calcium-transporting ATPase, cytoplasmic transduction domain A"/>
    <property type="match status" value="1"/>
</dbReference>
<dbReference type="SUPFAM" id="SSF53850">
    <property type="entry name" value="Periplasmic binding protein-like II"/>
    <property type="match status" value="1"/>
</dbReference>
<proteinExistence type="inferred from homology"/>
<evidence type="ECO:0000259" key="12">
    <source>
        <dbReference type="SMART" id="SM00831"/>
    </source>
</evidence>
<feature type="transmembrane region" description="Helical" evidence="11">
    <location>
        <begin position="827"/>
        <end position="849"/>
    </location>
</feature>
<dbReference type="PANTHER" id="PTHR43294">
    <property type="entry name" value="SODIUM/POTASSIUM-TRANSPORTING ATPASE SUBUNIT ALPHA"/>
    <property type="match status" value="1"/>
</dbReference>
<evidence type="ECO:0000256" key="7">
    <source>
        <dbReference type="ARBA" id="ARBA00022840"/>
    </source>
</evidence>
<dbReference type="GO" id="GO:0005886">
    <property type="term" value="C:plasma membrane"/>
    <property type="evidence" value="ECO:0007669"/>
    <property type="project" value="UniProtKB-SubCell"/>
</dbReference>
<dbReference type="InterPro" id="IPR001757">
    <property type="entry name" value="P_typ_ATPase"/>
</dbReference>
<evidence type="ECO:0000256" key="2">
    <source>
        <dbReference type="ARBA" id="ARBA00005675"/>
    </source>
</evidence>
<dbReference type="Pfam" id="PF00690">
    <property type="entry name" value="Cation_ATPase_N"/>
    <property type="match status" value="1"/>
</dbReference>
<dbReference type="SFLD" id="SFLDF00027">
    <property type="entry name" value="p-type_atpase"/>
    <property type="match status" value="1"/>
</dbReference>
<evidence type="ECO:0000313" key="14">
    <source>
        <dbReference type="Proteomes" id="UP000319783"/>
    </source>
</evidence>
<dbReference type="InterPro" id="IPR018303">
    <property type="entry name" value="ATPase_P-typ_P_site"/>
</dbReference>
<dbReference type="SMART" id="SM00831">
    <property type="entry name" value="Cation_ATPase_N"/>
    <property type="match status" value="1"/>
</dbReference>
<feature type="transmembrane region" description="Helical" evidence="11">
    <location>
        <begin position="906"/>
        <end position="924"/>
    </location>
</feature>
<dbReference type="FunFam" id="3.40.50.1000:FF:000028">
    <property type="entry name" value="Calcium-transporting P-type ATPase, putative"/>
    <property type="match status" value="1"/>
</dbReference>
<dbReference type="GO" id="GO:0036376">
    <property type="term" value="P:sodium ion export across plasma membrane"/>
    <property type="evidence" value="ECO:0007669"/>
    <property type="project" value="TreeGrafter"/>
</dbReference>
<evidence type="ECO:0000256" key="6">
    <source>
        <dbReference type="ARBA" id="ARBA00022741"/>
    </source>
</evidence>
<dbReference type="InterPro" id="IPR023298">
    <property type="entry name" value="ATPase_P-typ_TM_dom_sf"/>
</dbReference>
<dbReference type="GO" id="GO:0046872">
    <property type="term" value="F:metal ion binding"/>
    <property type="evidence" value="ECO:0007669"/>
    <property type="project" value="UniProtKB-KW"/>
</dbReference>
<dbReference type="InterPro" id="IPR023299">
    <property type="entry name" value="ATPase_P-typ_cyto_dom_N"/>
</dbReference>
<dbReference type="CDD" id="cd02080">
    <property type="entry name" value="P-type_ATPase_cation"/>
    <property type="match status" value="1"/>
</dbReference>
<dbReference type="GO" id="GO:0005391">
    <property type="term" value="F:P-type sodium:potassium-exchanging transporter activity"/>
    <property type="evidence" value="ECO:0007669"/>
    <property type="project" value="TreeGrafter"/>
</dbReference>
<feature type="transmembrane region" description="Helical" evidence="11">
    <location>
        <begin position="243"/>
        <end position="264"/>
    </location>
</feature>
<dbReference type="GO" id="GO:0016887">
    <property type="term" value="F:ATP hydrolysis activity"/>
    <property type="evidence" value="ECO:0007669"/>
    <property type="project" value="InterPro"/>
</dbReference>
<dbReference type="InterPro" id="IPR006059">
    <property type="entry name" value="SBP"/>
</dbReference>
<evidence type="ECO:0000256" key="8">
    <source>
        <dbReference type="ARBA" id="ARBA00022967"/>
    </source>
</evidence>
<dbReference type="NCBIfam" id="TIGR01494">
    <property type="entry name" value="ATPase_P-type"/>
    <property type="match status" value="3"/>
</dbReference>
<evidence type="ECO:0000256" key="9">
    <source>
        <dbReference type="ARBA" id="ARBA00022989"/>
    </source>
</evidence>
<gene>
    <name evidence="13" type="ORF">JETT_3312</name>
</gene>
<evidence type="ECO:0000256" key="11">
    <source>
        <dbReference type="SAM" id="Phobius"/>
    </source>
</evidence>
<dbReference type="InterPro" id="IPR023214">
    <property type="entry name" value="HAD_sf"/>
</dbReference>
<dbReference type="SUPFAM" id="SSF81665">
    <property type="entry name" value="Calcium ATPase, transmembrane domain M"/>
    <property type="match status" value="1"/>
</dbReference>
<feature type="transmembrane region" description="Helical" evidence="11">
    <location>
        <begin position="79"/>
        <end position="95"/>
    </location>
</feature>
<dbReference type="GO" id="GO:1990573">
    <property type="term" value="P:potassium ion import across plasma membrane"/>
    <property type="evidence" value="ECO:0007669"/>
    <property type="project" value="TreeGrafter"/>
</dbReference>
<dbReference type="InterPro" id="IPR036412">
    <property type="entry name" value="HAD-like_sf"/>
</dbReference>
<dbReference type="GO" id="GO:0005524">
    <property type="term" value="F:ATP binding"/>
    <property type="evidence" value="ECO:0007669"/>
    <property type="project" value="UniProtKB-KW"/>
</dbReference>
<keyword evidence="4 11" id="KW-0812">Transmembrane</keyword>
<dbReference type="InterPro" id="IPR044492">
    <property type="entry name" value="P_typ_ATPase_HD_dom"/>
</dbReference>
<evidence type="ECO:0000256" key="4">
    <source>
        <dbReference type="ARBA" id="ARBA00022692"/>
    </source>
</evidence>
<evidence type="ECO:0000313" key="13">
    <source>
        <dbReference type="EMBL" id="TLD40426.1"/>
    </source>
</evidence>
<dbReference type="InterPro" id="IPR050510">
    <property type="entry name" value="Cation_transp_ATPase_P-type"/>
</dbReference>
<protein>
    <submittedName>
        <fullName evidence="13">Cation-transporting ATPase, E1-E2 family, fused to extracellular solute-binding protein</fullName>
    </submittedName>
</protein>
<dbReference type="SUPFAM" id="SSF56784">
    <property type="entry name" value="HAD-like"/>
    <property type="match status" value="1"/>
</dbReference>
<dbReference type="Pfam" id="PF13246">
    <property type="entry name" value="Cation_ATPase"/>
    <property type="match status" value="1"/>
</dbReference>
<dbReference type="SFLD" id="SFLDS00003">
    <property type="entry name" value="Haloacid_Dehalogenase"/>
    <property type="match status" value="1"/>
</dbReference>
<evidence type="ECO:0000256" key="3">
    <source>
        <dbReference type="ARBA" id="ARBA00022475"/>
    </source>
</evidence>
<dbReference type="GO" id="GO:0006883">
    <property type="term" value="P:intracellular sodium ion homeostasis"/>
    <property type="evidence" value="ECO:0007669"/>
    <property type="project" value="TreeGrafter"/>
</dbReference>
<evidence type="ECO:0000256" key="1">
    <source>
        <dbReference type="ARBA" id="ARBA00004651"/>
    </source>
</evidence>
<feature type="transmembrane region" description="Helical" evidence="11">
    <location>
        <begin position="50"/>
        <end position="73"/>
    </location>
</feature>
<sequence>MNWYQIPIKETLQKLQASEEGLTDEEVKERLQQYGPNRLAEEEKISKIKILLHQFTSPLIYILFVAAFVTFLLKEFIDTSVIMAVVFLNTIIGYIQEFKAEQSVRALKKMLIPKAKILRDGQEKEINSEELVPGDIVLLASGGKVPADLRLFKTLELKIDESMLTGESIPGEKTTTPIQKDNVTAGDQKNMAFTGTIVVSGRGRGIVTETGNKTVLGQIAKDVRETVKIKTPLQNKLERFAKIIGAVIVGLSGILFGIGFLVHGSDISEMFMVAVATAVSAIPEGLPVAVTITMAIGVSRMTRRNAIVRKLPAVETLGSTTVICSDKTGTLTKNVMTVKLIYNENHIYEVTGTGYDPKGEILRDEMPVPHKDKEDILLVLRIGLLCNESHIYLEDSQYKIDGDPTEGALIVSAIKGDLNPEEERKNYPQIAIIPFESERGCMATLNKHRNKKCIFVKGAPEKIVDMCTKFKTNSSSPKKEILLAANTFAKKGLRVLAFAYKETPNDKEELIHRDIESGLTFAGLQGMIDPPRQEVIEAIEGCKQAGIRTIMITGDHAITAVSIAKELGLGGQDEKVCTGKELETMSDEELFHTVKNVSVFARVAPQHKLRITNQLIKQGEVVAMTGDGVNDAPALKAAHIGIAMGRTGTDVAKEASDAVLTDDNFASIFAAVEEGRVVYDNIKKVTLFLISCGFGELIAIITTVAMGLPIPYIAVQILWLNLVTNGLQDIALAFEPGEKGVLLRPPRHPKERILTSIMIQKTVLMGLVMAAGTVILYLYHLNKGASLEQARTVALTTMVFFQFYQALNCRSEFQSIFRKNPLSNPFLFFSMIAALFAHLAVLYVPVLQWVFRTVPLTREEWIDIGVITVAIVIAVEIEKLIRRRKRKTRATIAGFKTGKIFTPTKILLISVCILLGLWIAYTFFRPKREDEVVFSIGCGAEEIGIIRRLIDTFEKENPAIHVKLNVLPAPTDQQHHYYLTTFGVKSEDIDVMRIDTIWIAEFASARWLEPLETYINPGYKASFIPIIDAINIYQDRLYAIPWNADIGLFYYRDDLLKKYQASPPQTWEELIETGTKISSMEPVYGYLWQGKQYEGLVCNFIEFIGSNNGEILDAQGRVVVNSIQNHTALNLMHDLLWKYQISPPNTYSELMEEPTRHLFQQGRGLFLRNWTYVWSLFQTDQFMRNKVGVSHLPKFSGGRPAPVYGGWHLAINANSKRKKQAWQLVKFLSSHRVQRELSRRLSWAPTRTSLYKDPRLLRRLPFLSIVHASFPNIQIRPNLPYYQWVSDIIQKHVNKVLSNQESSKQALQSIQTELERIRNEFTKD</sequence>
<evidence type="ECO:0000256" key="10">
    <source>
        <dbReference type="ARBA" id="ARBA00023136"/>
    </source>
</evidence>
<keyword evidence="8" id="KW-1278">Translocase</keyword>
<dbReference type="CDD" id="cd14750">
    <property type="entry name" value="PBP2_TMBP"/>
    <property type="match status" value="1"/>
</dbReference>
<evidence type="ECO:0000256" key="5">
    <source>
        <dbReference type="ARBA" id="ARBA00022723"/>
    </source>
</evidence>
<dbReference type="PRINTS" id="PR00119">
    <property type="entry name" value="CATATPASE"/>
</dbReference>
<accession>A0A533Q733</accession>
<dbReference type="SFLD" id="SFLDG00002">
    <property type="entry name" value="C1.7:_P-type_atpase_like"/>
    <property type="match status" value="1"/>
</dbReference>
<dbReference type="GO" id="GO:0030007">
    <property type="term" value="P:intracellular potassium ion homeostasis"/>
    <property type="evidence" value="ECO:0007669"/>
    <property type="project" value="TreeGrafter"/>
</dbReference>
<feature type="transmembrane region" description="Helical" evidence="11">
    <location>
        <begin position="753"/>
        <end position="778"/>
    </location>
</feature>
<organism evidence="13 14">
    <name type="scientific">Candidatus Jettenia ecosi</name>
    <dbReference type="NCBI Taxonomy" id="2494326"/>
    <lineage>
        <taxon>Bacteria</taxon>
        <taxon>Pseudomonadati</taxon>
        <taxon>Planctomycetota</taxon>
        <taxon>Candidatus Brocadiia</taxon>
        <taxon>Candidatus Brocadiales</taxon>
        <taxon>Candidatus Brocadiaceae</taxon>
        <taxon>Candidatus Jettenia</taxon>
    </lineage>
</organism>
<comment type="similarity">
    <text evidence="2">Belongs to the cation transport ATPase (P-type) (TC 3.A.3) family. Type IIA subfamily.</text>
</comment>
<dbReference type="InterPro" id="IPR008250">
    <property type="entry name" value="ATPase_P-typ_transduc_dom_A_sf"/>
</dbReference>
<dbReference type="Pfam" id="PF01547">
    <property type="entry name" value="SBP_bac_1"/>
    <property type="match status" value="1"/>
</dbReference>
<keyword evidence="3" id="KW-1003">Cell membrane</keyword>
<dbReference type="Gene3D" id="3.40.50.1000">
    <property type="entry name" value="HAD superfamily/HAD-like"/>
    <property type="match status" value="1"/>
</dbReference>
<dbReference type="InterPro" id="IPR059000">
    <property type="entry name" value="ATPase_P-type_domA"/>
</dbReference>
<feature type="transmembrane region" description="Helical" evidence="11">
    <location>
        <begin position="685"/>
        <end position="706"/>
    </location>
</feature>